<dbReference type="InterPro" id="IPR001345">
    <property type="entry name" value="PG/BPGM_mutase_AS"/>
</dbReference>
<keyword evidence="4" id="KW-1185">Reference proteome</keyword>
<sequence length="217" mass="23400">MRIFLVRHGQTFSNLEGLMDTRPPGAELTPLGREQAIAVGAQLAGLVGEHPRVLSSVAIRTQQTAMAAMREFEAQRGLAAHSVPIDPTPGLQEVFAGQLEMSGAQDTYQLYLEALRGWLRGDPEAALPGGEKLEQILARYRPVLEAAARGQRDTIVFSHGAVMRVVATHACGLDPQWAFENYMPNCGVVAMEPAGQPFGHWQLLHWADAPAGAPGTT</sequence>
<dbReference type="GO" id="GO:0005737">
    <property type="term" value="C:cytoplasm"/>
    <property type="evidence" value="ECO:0007669"/>
    <property type="project" value="TreeGrafter"/>
</dbReference>
<dbReference type="InterPro" id="IPR013078">
    <property type="entry name" value="His_Pase_superF_clade-1"/>
</dbReference>
<evidence type="ECO:0000256" key="1">
    <source>
        <dbReference type="ARBA" id="ARBA00023152"/>
    </source>
</evidence>
<dbReference type="InterPro" id="IPR029033">
    <property type="entry name" value="His_PPase_superfam"/>
</dbReference>
<dbReference type="PANTHER" id="PTHR48100:SF1">
    <property type="entry name" value="HISTIDINE PHOSPHATASE FAMILY PROTEIN-RELATED"/>
    <property type="match status" value="1"/>
</dbReference>
<dbReference type="RefSeq" id="WP_165010991.1">
    <property type="nucleotide sequence ID" value="NZ_CP064954.1"/>
</dbReference>
<reference evidence="3 4" key="1">
    <citation type="submission" date="2020-11" db="EMBL/GenBank/DDBJ databases">
        <title>Corynebacterium sp. ZJ-599.</title>
        <authorList>
            <person name="Zhou J."/>
        </authorList>
    </citation>
    <scope>NUCLEOTIDE SEQUENCE [LARGE SCALE GENOMIC DNA]</scope>
    <source>
        <strain evidence="3 4">ZJ-599</strain>
    </source>
</reference>
<dbReference type="SUPFAM" id="SSF53254">
    <property type="entry name" value="Phosphoglycerate mutase-like"/>
    <property type="match status" value="1"/>
</dbReference>
<proteinExistence type="predicted"/>
<evidence type="ECO:0000256" key="2">
    <source>
        <dbReference type="ARBA" id="ARBA00023235"/>
    </source>
</evidence>
<dbReference type="SMART" id="SM00855">
    <property type="entry name" value="PGAM"/>
    <property type="match status" value="1"/>
</dbReference>
<dbReference type="EMBL" id="CP064954">
    <property type="protein sequence ID" value="QPK79030.1"/>
    <property type="molecule type" value="Genomic_DNA"/>
</dbReference>
<protein>
    <submittedName>
        <fullName evidence="3">Histidine phosphatase family protein</fullName>
    </submittedName>
</protein>
<dbReference type="PROSITE" id="PS00175">
    <property type="entry name" value="PG_MUTASE"/>
    <property type="match status" value="1"/>
</dbReference>
<dbReference type="InterPro" id="IPR050275">
    <property type="entry name" value="PGM_Phosphatase"/>
</dbReference>
<gene>
    <name evidence="3" type="ORF">G7Y31_11110</name>
</gene>
<keyword evidence="2" id="KW-0413">Isomerase</keyword>
<dbReference type="GO" id="GO:0016791">
    <property type="term" value="F:phosphatase activity"/>
    <property type="evidence" value="ECO:0007669"/>
    <property type="project" value="TreeGrafter"/>
</dbReference>
<dbReference type="KEGG" id="cliz:G7Y31_11110"/>
<dbReference type="CDD" id="cd07067">
    <property type="entry name" value="HP_PGM_like"/>
    <property type="match status" value="1"/>
</dbReference>
<organism evidence="3 4">
    <name type="scientific">Corynebacterium lizhenjunii</name>
    <dbReference type="NCBI Taxonomy" id="2709394"/>
    <lineage>
        <taxon>Bacteria</taxon>
        <taxon>Bacillati</taxon>
        <taxon>Actinomycetota</taxon>
        <taxon>Actinomycetes</taxon>
        <taxon>Mycobacteriales</taxon>
        <taxon>Corynebacteriaceae</taxon>
        <taxon>Corynebacterium</taxon>
    </lineage>
</organism>
<name>A0A7T0KEW5_9CORY</name>
<dbReference type="Pfam" id="PF00300">
    <property type="entry name" value="His_Phos_1"/>
    <property type="match status" value="1"/>
</dbReference>
<dbReference type="Proteomes" id="UP000594681">
    <property type="component" value="Chromosome"/>
</dbReference>
<evidence type="ECO:0000313" key="4">
    <source>
        <dbReference type="Proteomes" id="UP000594681"/>
    </source>
</evidence>
<accession>A0A7T0KEW5</accession>
<dbReference type="Gene3D" id="3.40.50.1240">
    <property type="entry name" value="Phosphoglycerate mutase-like"/>
    <property type="match status" value="1"/>
</dbReference>
<dbReference type="PANTHER" id="PTHR48100">
    <property type="entry name" value="BROAD-SPECIFICITY PHOSPHATASE YOR283W-RELATED"/>
    <property type="match status" value="1"/>
</dbReference>
<evidence type="ECO:0000313" key="3">
    <source>
        <dbReference type="EMBL" id="QPK79030.1"/>
    </source>
</evidence>
<dbReference type="AlphaFoldDB" id="A0A7T0KEW5"/>
<keyword evidence="1" id="KW-0324">Glycolysis</keyword>